<dbReference type="SUPFAM" id="SSF53098">
    <property type="entry name" value="Ribonuclease H-like"/>
    <property type="match status" value="1"/>
</dbReference>
<evidence type="ECO:0000313" key="2">
    <source>
        <dbReference type="EMBL" id="ASJ70653.1"/>
    </source>
</evidence>
<dbReference type="OrthoDB" id="6192860at2"/>
<keyword evidence="3" id="KW-1185">Reference proteome</keyword>
<evidence type="ECO:0000259" key="1">
    <source>
        <dbReference type="Pfam" id="PF01609"/>
    </source>
</evidence>
<organism evidence="2 3">
    <name type="scientific">Granulosicoccus antarcticus IMCC3135</name>
    <dbReference type="NCBI Taxonomy" id="1192854"/>
    <lineage>
        <taxon>Bacteria</taxon>
        <taxon>Pseudomonadati</taxon>
        <taxon>Pseudomonadota</taxon>
        <taxon>Gammaproteobacteria</taxon>
        <taxon>Chromatiales</taxon>
        <taxon>Granulosicoccaceae</taxon>
        <taxon>Granulosicoccus</taxon>
    </lineage>
</organism>
<dbReference type="Pfam" id="PF01609">
    <property type="entry name" value="DDE_Tnp_1"/>
    <property type="match status" value="1"/>
</dbReference>
<dbReference type="AlphaFoldDB" id="A0A2Z2NHX5"/>
<protein>
    <recommendedName>
        <fullName evidence="1">Transposase IS4-like domain-containing protein</fullName>
    </recommendedName>
</protein>
<gene>
    <name evidence="2" type="ORF">IMCC3135_02700</name>
</gene>
<name>A0A2Z2NHX5_9GAMM</name>
<dbReference type="InterPro" id="IPR002559">
    <property type="entry name" value="Transposase_11"/>
</dbReference>
<proteinExistence type="predicted"/>
<dbReference type="InterPro" id="IPR012337">
    <property type="entry name" value="RNaseH-like_sf"/>
</dbReference>
<dbReference type="GO" id="GO:0006313">
    <property type="term" value="P:DNA transposition"/>
    <property type="evidence" value="ECO:0007669"/>
    <property type="project" value="InterPro"/>
</dbReference>
<dbReference type="GO" id="GO:0003677">
    <property type="term" value="F:DNA binding"/>
    <property type="evidence" value="ECO:0007669"/>
    <property type="project" value="InterPro"/>
</dbReference>
<dbReference type="GO" id="GO:0004803">
    <property type="term" value="F:transposase activity"/>
    <property type="evidence" value="ECO:0007669"/>
    <property type="project" value="InterPro"/>
</dbReference>
<evidence type="ECO:0000313" key="3">
    <source>
        <dbReference type="Proteomes" id="UP000250079"/>
    </source>
</evidence>
<feature type="domain" description="Transposase IS4-like" evidence="1">
    <location>
        <begin position="168"/>
        <end position="372"/>
    </location>
</feature>
<accession>A0A2Z2NHX5</accession>
<sequence>MAAPFARFRPDVSMPGLLTTVRTAFDKVNDKRRQASVQYSMSDSLMAGLAIFSLKYPSLLMFDQHARSSEPVSNHNLRTLFGLSQVPCDSQMRAILDPVNPSELRGAFRAIHSGLQRSNSLKDFQLFNGKLLLSIDGTGTFSSTRISCKHCCVKKPKRNQKSDEGSEFYHQMLGAVIVHPERSTVLPLDFEPITHADGSNKNDCERNAGKRLIASLAAQYPKRGFIVIEDALAANGPHLKTLIEHRMDFIIVAKPGSNAALFETLDQRMKQGELQAWETVDEKTGLLRGYRICEQVPLNNTHAELLVNCLEYYEIDRQGKEHNWQWISSLQITPENAEQIMRAGRARWKIENETFNAAKNQGYHMGHSYGHGKQYLSSVLGGLMFLAFLIDQVQESFCRVFGEIRIHHKSRRNLWERLRAAFTTVKASEWEGFMRFWHKPGDFAFEIPSDRPT</sequence>
<dbReference type="KEGG" id="gai:IMCC3135_02700"/>
<dbReference type="RefSeq" id="WP_088916173.1">
    <property type="nucleotide sequence ID" value="NZ_CP018632.1"/>
</dbReference>
<dbReference type="EMBL" id="CP018632">
    <property type="protein sequence ID" value="ASJ70653.1"/>
    <property type="molecule type" value="Genomic_DNA"/>
</dbReference>
<dbReference type="Proteomes" id="UP000250079">
    <property type="component" value="Chromosome"/>
</dbReference>
<reference evidence="2 3" key="1">
    <citation type="submission" date="2016-12" db="EMBL/GenBank/DDBJ databases">
        <authorList>
            <person name="Song W.-J."/>
            <person name="Kurnit D.M."/>
        </authorList>
    </citation>
    <scope>NUCLEOTIDE SEQUENCE [LARGE SCALE GENOMIC DNA]</scope>
    <source>
        <strain evidence="2 3">IMCC3135</strain>
    </source>
</reference>